<dbReference type="Proteomes" id="UP000242877">
    <property type="component" value="Unassembled WGS sequence"/>
</dbReference>
<dbReference type="GO" id="GO:0006506">
    <property type="term" value="P:GPI anchor biosynthetic process"/>
    <property type="evidence" value="ECO:0007669"/>
    <property type="project" value="InterPro"/>
</dbReference>
<feature type="transmembrane region" description="Helical" evidence="1">
    <location>
        <begin position="510"/>
        <end position="534"/>
    </location>
</feature>
<feature type="transmembrane region" description="Helical" evidence="1">
    <location>
        <begin position="473"/>
        <end position="489"/>
    </location>
</feature>
<reference evidence="2 3" key="1">
    <citation type="journal article" date="2016" name="Genome Biol. Evol.">
        <title>Divergent and convergent evolution of fungal pathogenicity.</title>
        <authorList>
            <person name="Shang Y."/>
            <person name="Xiao G."/>
            <person name="Zheng P."/>
            <person name="Cen K."/>
            <person name="Zhan S."/>
            <person name="Wang C."/>
        </authorList>
    </citation>
    <scope>NUCLEOTIDE SEQUENCE [LARGE SCALE GENOMIC DNA]</scope>
    <source>
        <strain evidence="2 3">ARSEF 7405</strain>
    </source>
</reference>
<dbReference type="InterPro" id="IPR007720">
    <property type="entry name" value="PigQ/GPI1"/>
</dbReference>
<dbReference type="VEuPathDB" id="FungiDB:AAP_01409"/>
<dbReference type="PANTHER" id="PTHR21329">
    <property type="entry name" value="PHOSPHATIDYLINOSITOL N-ACETYLGLUCOSAMINYLTRANSFERASE SUBUNIT Q-RELATED"/>
    <property type="match status" value="1"/>
</dbReference>
<name>A0A162IMW1_9EURO</name>
<feature type="transmembrane region" description="Helical" evidence="1">
    <location>
        <begin position="247"/>
        <end position="270"/>
    </location>
</feature>
<dbReference type="GO" id="GO:0016740">
    <property type="term" value="F:transferase activity"/>
    <property type="evidence" value="ECO:0007669"/>
    <property type="project" value="UniProtKB-KW"/>
</dbReference>
<keyword evidence="1" id="KW-0812">Transmembrane</keyword>
<feature type="transmembrane region" description="Helical" evidence="1">
    <location>
        <begin position="433"/>
        <end position="453"/>
    </location>
</feature>
<keyword evidence="3" id="KW-1185">Reference proteome</keyword>
<feature type="transmembrane region" description="Helical" evidence="1">
    <location>
        <begin position="344"/>
        <end position="362"/>
    </location>
</feature>
<comment type="caution">
    <text evidence="2">The sequence shown here is derived from an EMBL/GenBank/DDBJ whole genome shotgun (WGS) entry which is preliminary data.</text>
</comment>
<keyword evidence="2" id="KW-0808">Transferase</keyword>
<dbReference type="PANTHER" id="PTHR21329:SF3">
    <property type="entry name" value="PHOSPHATIDYLINOSITOL N-ACETYLGLUCOSAMINYLTRANSFERASE SUBUNIT Q"/>
    <property type="match status" value="1"/>
</dbReference>
<gene>
    <name evidence="2" type="ORF">AAP_01409</name>
</gene>
<dbReference type="Pfam" id="PF05024">
    <property type="entry name" value="Gpi1"/>
    <property type="match status" value="1"/>
</dbReference>
<evidence type="ECO:0000313" key="3">
    <source>
        <dbReference type="Proteomes" id="UP000242877"/>
    </source>
</evidence>
<protein>
    <submittedName>
        <fullName evidence="2">N-acetylglucosaminyl transferase component Gpi1</fullName>
    </submittedName>
</protein>
<organism evidence="2 3">
    <name type="scientific">Ascosphaera apis ARSEF 7405</name>
    <dbReference type="NCBI Taxonomy" id="392613"/>
    <lineage>
        <taxon>Eukaryota</taxon>
        <taxon>Fungi</taxon>
        <taxon>Dikarya</taxon>
        <taxon>Ascomycota</taxon>
        <taxon>Pezizomycotina</taxon>
        <taxon>Eurotiomycetes</taxon>
        <taxon>Eurotiomycetidae</taxon>
        <taxon>Onygenales</taxon>
        <taxon>Ascosphaeraceae</taxon>
        <taxon>Ascosphaera</taxon>
    </lineage>
</organism>
<evidence type="ECO:0000313" key="2">
    <source>
        <dbReference type="EMBL" id="KZZ95733.1"/>
    </source>
</evidence>
<dbReference type="GO" id="GO:0005783">
    <property type="term" value="C:endoplasmic reticulum"/>
    <property type="evidence" value="ECO:0007669"/>
    <property type="project" value="TreeGrafter"/>
</dbReference>
<dbReference type="OrthoDB" id="70250at2759"/>
<feature type="transmembrane region" description="Helical" evidence="1">
    <location>
        <begin position="540"/>
        <end position="565"/>
    </location>
</feature>
<dbReference type="AlphaFoldDB" id="A0A162IMW1"/>
<proteinExistence type="predicted"/>
<keyword evidence="1" id="KW-1133">Transmembrane helix</keyword>
<dbReference type="EMBL" id="AZGZ01000004">
    <property type="protein sequence ID" value="KZZ95733.1"/>
    <property type="molecule type" value="Genomic_DNA"/>
</dbReference>
<sequence length="701" mass="80472">MVNDGLLRVFWPSDLLSPSSPGVIVGWKNSDQDLFVLTVLDHVDARKVEEALKTGILFRHSPYPISRIFALCRRSSLHVLGLTNPEQISDESALNPTLLHVRVNQNGLPRIYCPKKANLSVQIILFERPLPYRMQYMSLEPLTLALIDKSSKSSLGYNDNDDEGNAHSKQTAKLVEKLKFHTVVKHAPSSKEQSLPAIINQINSAYEIESLLRRNVSLIGMRPARNLSVSERMVESASSIWDSLIAFLYYLFFVWLYPTLTQGITALVLGQRMAAEVVLRILEWRARPDAAALKDISATAQQIDIRLQQFCYWPIQYLTLRKRKDDWKSVTDSHPDYIRFYNSLWLVANDVIIGIALGSYIMDNAGWVANQINMVLSVYTVEGLQRTISWLMGWPAGLKLNNELAVFLGDLFLWVIERWAGGLESLRPFLRDVIYLIGCCSFAGASMTISMFSDLLSILTMHIYCFYVASARIFNWQLTTLISLFHLFRGRKRNVLRNRIDYCDYDLDQLLLGTILFTLLFFLLPTVVVFYVAFASARMILIFFKAALDTWLAFLNHFPLFAVMLRAKDSKRLPGGIHFELEKGLHNSSEQDYEPTTTSYIRLKSIPLSLREMFDQYFQLGHRLRKHYLSPSVMLCLITGHFIPPIDRRNMYSLQYMMLPAQRVGVGEVWALLTEDNNRTVKSVARNARFRIPLTRATRRR</sequence>
<accession>A0A162IMW1</accession>
<keyword evidence="1" id="KW-0472">Membrane</keyword>
<evidence type="ECO:0000256" key="1">
    <source>
        <dbReference type="SAM" id="Phobius"/>
    </source>
</evidence>
<dbReference type="GO" id="GO:0016020">
    <property type="term" value="C:membrane"/>
    <property type="evidence" value="ECO:0007669"/>
    <property type="project" value="InterPro"/>
</dbReference>